<dbReference type="PRINTS" id="PR00359">
    <property type="entry name" value="BP450"/>
</dbReference>
<dbReference type="InterPro" id="IPR002397">
    <property type="entry name" value="Cyt_P450_B"/>
</dbReference>
<evidence type="ECO:0000256" key="4">
    <source>
        <dbReference type="ARBA" id="ARBA00022723"/>
    </source>
</evidence>
<protein>
    <submittedName>
        <fullName evidence="9">Cytochrome P450</fullName>
    </submittedName>
</protein>
<dbReference type="GO" id="GO:0008395">
    <property type="term" value="F:steroid hydroxylase activity"/>
    <property type="evidence" value="ECO:0007669"/>
    <property type="project" value="TreeGrafter"/>
</dbReference>
<dbReference type="PROSITE" id="PS00086">
    <property type="entry name" value="CYTOCHROME_P450"/>
    <property type="match status" value="1"/>
</dbReference>
<dbReference type="Gene3D" id="1.10.630.10">
    <property type="entry name" value="Cytochrome P450"/>
    <property type="match status" value="1"/>
</dbReference>
<reference evidence="9" key="2">
    <citation type="journal article" date="2022" name="BMC Genomics">
        <title>Comparative genome analysis of mycobacteria focusing on tRNA and non-coding RNA.</title>
        <authorList>
            <person name="Behra P.R.K."/>
            <person name="Pettersson B.M.F."/>
            <person name="Ramesh M."/>
            <person name="Das S."/>
            <person name="Dasgupta S."/>
            <person name="Kirsebom L.A."/>
        </authorList>
    </citation>
    <scope>NUCLEOTIDE SEQUENCE</scope>
    <source>
        <strain evidence="9">DSM 44838</strain>
    </source>
</reference>
<evidence type="ECO:0000256" key="5">
    <source>
        <dbReference type="ARBA" id="ARBA00023002"/>
    </source>
</evidence>
<keyword evidence="4 8" id="KW-0479">Metal-binding</keyword>
<dbReference type="InterPro" id="IPR036396">
    <property type="entry name" value="Cyt_P450_sf"/>
</dbReference>
<dbReference type="GO" id="GO:0036199">
    <property type="term" value="F:cholest-4-en-3-one 26-monooxygenase activity"/>
    <property type="evidence" value="ECO:0007669"/>
    <property type="project" value="TreeGrafter"/>
</dbReference>
<keyword evidence="3 8" id="KW-0349">Heme</keyword>
<dbReference type="PANTHER" id="PTHR46696:SF4">
    <property type="entry name" value="BIOTIN BIOSYNTHESIS CYTOCHROME P450"/>
    <property type="match status" value="1"/>
</dbReference>
<keyword evidence="7 8" id="KW-0503">Monooxygenase</keyword>
<dbReference type="Proteomes" id="UP001141629">
    <property type="component" value="Unassembled WGS sequence"/>
</dbReference>
<dbReference type="SUPFAM" id="SSF48264">
    <property type="entry name" value="Cytochrome P450"/>
    <property type="match status" value="1"/>
</dbReference>
<dbReference type="AlphaFoldDB" id="A0A9X2YPQ2"/>
<evidence type="ECO:0000313" key="10">
    <source>
        <dbReference type="Proteomes" id="UP001141629"/>
    </source>
</evidence>
<keyword evidence="10" id="KW-1185">Reference proteome</keyword>
<comment type="similarity">
    <text evidence="2 8">Belongs to the cytochrome P450 family.</text>
</comment>
<evidence type="ECO:0000313" key="9">
    <source>
        <dbReference type="EMBL" id="MCV7423163.1"/>
    </source>
</evidence>
<evidence type="ECO:0000256" key="8">
    <source>
        <dbReference type="RuleBase" id="RU000461"/>
    </source>
</evidence>
<name>A0A9X2YPQ2_9MYCO</name>
<proteinExistence type="inferred from homology"/>
<dbReference type="GO" id="GO:0020037">
    <property type="term" value="F:heme binding"/>
    <property type="evidence" value="ECO:0007669"/>
    <property type="project" value="InterPro"/>
</dbReference>
<dbReference type="RefSeq" id="WP_263998040.1">
    <property type="nucleotide sequence ID" value="NZ_JACKVK010000011.1"/>
</dbReference>
<keyword evidence="6 8" id="KW-0408">Iron</keyword>
<accession>A0A9X2YPQ2</accession>
<dbReference type="GO" id="GO:0005506">
    <property type="term" value="F:iron ion binding"/>
    <property type="evidence" value="ECO:0007669"/>
    <property type="project" value="InterPro"/>
</dbReference>
<organism evidence="9 10">
    <name type="scientific">Mycobacterium yunnanensis</name>
    <dbReference type="NCBI Taxonomy" id="368477"/>
    <lineage>
        <taxon>Bacteria</taxon>
        <taxon>Bacillati</taxon>
        <taxon>Actinomycetota</taxon>
        <taxon>Actinomycetes</taxon>
        <taxon>Mycobacteriales</taxon>
        <taxon>Mycobacteriaceae</taxon>
        <taxon>Mycobacterium</taxon>
    </lineage>
</organism>
<comment type="cofactor">
    <cofactor evidence="1">
        <name>heme</name>
        <dbReference type="ChEBI" id="CHEBI:30413"/>
    </cofactor>
</comment>
<keyword evidence="5 8" id="KW-0560">Oxidoreductase</keyword>
<evidence type="ECO:0000256" key="6">
    <source>
        <dbReference type="ARBA" id="ARBA00023004"/>
    </source>
</evidence>
<dbReference type="Pfam" id="PF00067">
    <property type="entry name" value="p450"/>
    <property type="match status" value="1"/>
</dbReference>
<evidence type="ECO:0000256" key="1">
    <source>
        <dbReference type="ARBA" id="ARBA00001971"/>
    </source>
</evidence>
<dbReference type="InterPro" id="IPR001128">
    <property type="entry name" value="Cyt_P450"/>
</dbReference>
<reference evidence="9" key="1">
    <citation type="submission" date="2020-07" db="EMBL/GenBank/DDBJ databases">
        <authorList>
            <person name="Pettersson B.M.F."/>
            <person name="Behra P.R.K."/>
            <person name="Ramesh M."/>
            <person name="Das S."/>
            <person name="Dasgupta S."/>
            <person name="Kirsebom L.A."/>
        </authorList>
    </citation>
    <scope>NUCLEOTIDE SEQUENCE</scope>
    <source>
        <strain evidence="9">DSM 44838</strain>
    </source>
</reference>
<dbReference type="InterPro" id="IPR017972">
    <property type="entry name" value="Cyt_P450_CS"/>
</dbReference>
<comment type="caution">
    <text evidence="9">The sequence shown here is derived from an EMBL/GenBank/DDBJ whole genome shotgun (WGS) entry which is preliminary data.</text>
</comment>
<evidence type="ECO:0000256" key="7">
    <source>
        <dbReference type="ARBA" id="ARBA00023033"/>
    </source>
</evidence>
<evidence type="ECO:0000256" key="2">
    <source>
        <dbReference type="ARBA" id="ARBA00010617"/>
    </source>
</evidence>
<sequence length="424" mass="47256">MAEDLTSVDFFRDDRLVADPYPFYAALRNKCPVTREDHYGVTMVTGWQEAVDVYNDADTFSSCISVTGPFPGFPVPLEGDDVTDLITKHRDDIPFSDQLPTLDPPTHTNHRALLMRLITPKRLKENEDAMWQIADDVLDEFMAPGAGDFISGFAAPFTLRVIADLLGVPEEDRPELLERLARGTHGSGLGNADKAMTKTPLEYLYDIFGQYVEDRRAQPRDDVLTGLATATFPDGTMPEVGDVVRVATNVFSAGQETTVRLLSTAIKVMGDQPEIQQRLRDDRSLLGNFIEECLRIESPVKGDFRLSRVPTVVGDEKVSAGSTLMVVNGAANRDPRRFDNPDDFDPDRKNARQHLAFGRGIHSCPGAPLARAETRVGLERLLDRTTDLRISEKHHGPAGQRNYRYLPTYILRGLTELHVEFDAT</sequence>
<evidence type="ECO:0000256" key="3">
    <source>
        <dbReference type="ARBA" id="ARBA00022617"/>
    </source>
</evidence>
<dbReference type="PANTHER" id="PTHR46696">
    <property type="entry name" value="P450, PUTATIVE (EUROFUNG)-RELATED"/>
    <property type="match status" value="1"/>
</dbReference>
<gene>
    <name evidence="9" type="ORF">H7K45_21650</name>
</gene>
<dbReference type="GO" id="GO:0006707">
    <property type="term" value="P:cholesterol catabolic process"/>
    <property type="evidence" value="ECO:0007669"/>
    <property type="project" value="TreeGrafter"/>
</dbReference>
<dbReference type="EMBL" id="JACKVK010000011">
    <property type="protein sequence ID" value="MCV7423163.1"/>
    <property type="molecule type" value="Genomic_DNA"/>
</dbReference>